<name>A0ABW3Z2Q8_9HYPH</name>
<evidence type="ECO:0000256" key="1">
    <source>
        <dbReference type="SAM" id="MobiDB-lite"/>
    </source>
</evidence>
<dbReference type="Proteomes" id="UP001597171">
    <property type="component" value="Unassembled WGS sequence"/>
</dbReference>
<keyword evidence="3" id="KW-1185">Reference proteome</keyword>
<dbReference type="RefSeq" id="WP_378773665.1">
    <property type="nucleotide sequence ID" value="NZ_JBHTMX010000002.1"/>
</dbReference>
<dbReference type="EMBL" id="JBHTMX010000002">
    <property type="protein sequence ID" value="MFD1330516.1"/>
    <property type="molecule type" value="Genomic_DNA"/>
</dbReference>
<accession>A0ABW3Z2Q8</accession>
<organism evidence="2 3">
    <name type="scientific">Methylopila musalis</name>
    <dbReference type="NCBI Taxonomy" id="1134781"/>
    <lineage>
        <taxon>Bacteria</taxon>
        <taxon>Pseudomonadati</taxon>
        <taxon>Pseudomonadota</taxon>
        <taxon>Alphaproteobacteria</taxon>
        <taxon>Hyphomicrobiales</taxon>
        <taxon>Methylopilaceae</taxon>
        <taxon>Methylopila</taxon>
    </lineage>
</organism>
<proteinExistence type="predicted"/>
<feature type="region of interest" description="Disordered" evidence="1">
    <location>
        <begin position="50"/>
        <end position="76"/>
    </location>
</feature>
<gene>
    <name evidence="2" type="ORF">ACFQ4O_00705</name>
</gene>
<comment type="caution">
    <text evidence="2">The sequence shown here is derived from an EMBL/GenBank/DDBJ whole genome shotgun (WGS) entry which is preliminary data.</text>
</comment>
<reference evidence="3" key="1">
    <citation type="journal article" date="2019" name="Int. J. Syst. Evol. Microbiol.">
        <title>The Global Catalogue of Microorganisms (GCM) 10K type strain sequencing project: providing services to taxonomists for standard genome sequencing and annotation.</title>
        <authorList>
            <consortium name="The Broad Institute Genomics Platform"/>
            <consortium name="The Broad Institute Genome Sequencing Center for Infectious Disease"/>
            <person name="Wu L."/>
            <person name="Ma J."/>
        </authorList>
    </citation>
    <scope>NUCLEOTIDE SEQUENCE [LARGE SCALE GENOMIC DNA]</scope>
    <source>
        <strain evidence="3">CCUG 61696</strain>
    </source>
</reference>
<evidence type="ECO:0000313" key="2">
    <source>
        <dbReference type="EMBL" id="MFD1330516.1"/>
    </source>
</evidence>
<evidence type="ECO:0000313" key="3">
    <source>
        <dbReference type="Proteomes" id="UP001597171"/>
    </source>
</evidence>
<sequence>MNVTPIEGTGDIVVEPDWTQTFNDPLEIASAREHWRGITTELQDRNLLAPSNAHPNRRVQPAAVRPTGGRLRVHDGLSEDGNHGWVCRPDIAAGKKAVAERFKIARLRHHGLPAGRAERHGNNAEGYADFW</sequence>
<protein>
    <submittedName>
        <fullName evidence="2">Uncharacterized protein</fullName>
    </submittedName>
</protein>